<dbReference type="PANTHER" id="PTHR43166">
    <property type="entry name" value="AMINO ACID IMPORT ATP-BINDING PROTEIN"/>
    <property type="match status" value="1"/>
</dbReference>
<reference evidence="8 9" key="1">
    <citation type="submission" date="2019-07" db="EMBL/GenBank/DDBJ databases">
        <title>Paenibacillus ottowii sp. nov. isolated from a fermentation system processing bovine manure.</title>
        <authorList>
            <person name="Velazquez L.F."/>
            <person name="Rajbanshi S."/>
            <person name="Guan S."/>
            <person name="Hinchee M."/>
            <person name="Welsh A."/>
        </authorList>
    </citation>
    <scope>NUCLEOTIDE SEQUENCE [LARGE SCALE GENOMIC DNA]</scope>
    <source>
        <strain evidence="8 9">MS2379</strain>
    </source>
</reference>
<keyword evidence="5 8" id="KW-0067">ATP-binding</keyword>
<dbReference type="PIRSF" id="PIRSF039085">
    <property type="entry name" value="ABC_ATPase_HisP"/>
    <property type="match status" value="1"/>
</dbReference>
<sequence>MIRLQNITKSFGKHEVLKGIDLTVNKGEVVVILGPSGSGKTTLLRCINYLEKPNDGEVSIGDFTVNCKRPAKKDVLALRKKTAMVFQQYHLFKHKTALENVMEGLVVVRKVKQEEAKKISIEVLGKVGLGEKLNHYPSQLSGGQQQRVGIARALALNPEVILFDEPTSALDPELVGEVLSVIRKIAKEGITMIVVTHEMSFARDVSNHVVFMDGGHIIEEGTPDAIFNHPKEERTQQFLKRITPEYNYSI</sequence>
<dbReference type="InterPro" id="IPR003439">
    <property type="entry name" value="ABC_transporter-like_ATP-bd"/>
</dbReference>
<keyword evidence="2" id="KW-0813">Transport</keyword>
<dbReference type="InterPro" id="IPR017871">
    <property type="entry name" value="ABC_transporter-like_CS"/>
</dbReference>
<keyword evidence="4" id="KW-0547">Nucleotide-binding</keyword>
<evidence type="ECO:0000256" key="2">
    <source>
        <dbReference type="ARBA" id="ARBA00022448"/>
    </source>
</evidence>
<organism evidence="8 9">
    <name type="scientific">Paenibacillus ottowii</name>
    <dbReference type="NCBI Taxonomy" id="2315729"/>
    <lineage>
        <taxon>Bacteria</taxon>
        <taxon>Bacillati</taxon>
        <taxon>Bacillota</taxon>
        <taxon>Bacilli</taxon>
        <taxon>Bacillales</taxon>
        <taxon>Paenibacillaceae</taxon>
        <taxon>Paenibacillus</taxon>
    </lineage>
</organism>
<dbReference type="InterPro" id="IPR027417">
    <property type="entry name" value="P-loop_NTPase"/>
</dbReference>
<name>A0ABY3B653_9BACL</name>
<evidence type="ECO:0000256" key="1">
    <source>
        <dbReference type="ARBA" id="ARBA00004202"/>
    </source>
</evidence>
<dbReference type="Pfam" id="PF00005">
    <property type="entry name" value="ABC_tran"/>
    <property type="match status" value="1"/>
</dbReference>
<dbReference type="Gene3D" id="3.40.50.300">
    <property type="entry name" value="P-loop containing nucleotide triphosphate hydrolases"/>
    <property type="match status" value="1"/>
</dbReference>
<dbReference type="PROSITE" id="PS00211">
    <property type="entry name" value="ABC_TRANSPORTER_1"/>
    <property type="match status" value="1"/>
</dbReference>
<dbReference type="InterPro" id="IPR030679">
    <property type="entry name" value="ABC_ATPase_HisP-typ"/>
</dbReference>
<evidence type="ECO:0000313" key="9">
    <source>
        <dbReference type="Proteomes" id="UP000319219"/>
    </source>
</evidence>
<dbReference type="SUPFAM" id="SSF52540">
    <property type="entry name" value="P-loop containing nucleoside triphosphate hydrolases"/>
    <property type="match status" value="1"/>
</dbReference>
<protein>
    <submittedName>
        <fullName evidence="8">Amino acid ABC transporter ATP-binding protein</fullName>
    </submittedName>
</protein>
<evidence type="ECO:0000259" key="7">
    <source>
        <dbReference type="PROSITE" id="PS50893"/>
    </source>
</evidence>
<dbReference type="InterPro" id="IPR050086">
    <property type="entry name" value="MetN_ABC_transporter-like"/>
</dbReference>
<evidence type="ECO:0000256" key="3">
    <source>
        <dbReference type="ARBA" id="ARBA00022475"/>
    </source>
</evidence>
<keyword evidence="9" id="KW-1185">Reference proteome</keyword>
<dbReference type="CDD" id="cd03262">
    <property type="entry name" value="ABC_HisP_GlnQ"/>
    <property type="match status" value="1"/>
</dbReference>
<evidence type="ECO:0000256" key="5">
    <source>
        <dbReference type="ARBA" id="ARBA00022840"/>
    </source>
</evidence>
<comment type="subcellular location">
    <subcellularLocation>
        <location evidence="1">Cell membrane</location>
        <topology evidence="1">Peripheral membrane protein</topology>
    </subcellularLocation>
</comment>
<dbReference type="Proteomes" id="UP000319219">
    <property type="component" value="Unassembled WGS sequence"/>
</dbReference>
<gene>
    <name evidence="8" type="ORF">FKV70_12855</name>
</gene>
<dbReference type="RefSeq" id="WP_142613063.1">
    <property type="nucleotide sequence ID" value="NZ_VIJZ01000004.1"/>
</dbReference>
<proteinExistence type="predicted"/>
<dbReference type="EMBL" id="VIJZ01000004">
    <property type="protein sequence ID" value="TQR99051.1"/>
    <property type="molecule type" value="Genomic_DNA"/>
</dbReference>
<dbReference type="PANTHER" id="PTHR43166:SF35">
    <property type="entry name" value="L-CYSTINE IMPORT ATP-BINDING PROTEIN TCYN"/>
    <property type="match status" value="1"/>
</dbReference>
<keyword evidence="6" id="KW-0472">Membrane</keyword>
<accession>A0ABY3B653</accession>
<comment type="caution">
    <text evidence="8">The sequence shown here is derived from an EMBL/GenBank/DDBJ whole genome shotgun (WGS) entry which is preliminary data.</text>
</comment>
<dbReference type="PROSITE" id="PS50893">
    <property type="entry name" value="ABC_TRANSPORTER_2"/>
    <property type="match status" value="1"/>
</dbReference>
<evidence type="ECO:0000256" key="6">
    <source>
        <dbReference type="ARBA" id="ARBA00023136"/>
    </source>
</evidence>
<evidence type="ECO:0000256" key="4">
    <source>
        <dbReference type="ARBA" id="ARBA00022741"/>
    </source>
</evidence>
<keyword evidence="3" id="KW-1003">Cell membrane</keyword>
<evidence type="ECO:0000313" key="8">
    <source>
        <dbReference type="EMBL" id="TQR99051.1"/>
    </source>
</evidence>
<dbReference type="GO" id="GO:0005524">
    <property type="term" value="F:ATP binding"/>
    <property type="evidence" value="ECO:0007669"/>
    <property type="project" value="UniProtKB-KW"/>
</dbReference>
<dbReference type="InterPro" id="IPR003593">
    <property type="entry name" value="AAA+_ATPase"/>
</dbReference>
<feature type="domain" description="ABC transporter" evidence="7">
    <location>
        <begin position="2"/>
        <end position="239"/>
    </location>
</feature>
<dbReference type="SMART" id="SM00382">
    <property type="entry name" value="AAA"/>
    <property type="match status" value="1"/>
</dbReference>